<sequence>MKTHACLPLPSSILQMCSPVQQKAEPSREYTMSPGPIRHYTASVPTTLPPMRTAPPIIVLYEALQTATSPLAEASPLHPAQTSFGLAPNYSELQGAPTLPAAARQKESFESSNTSSVSSAEPKKPQRKGSGYRRQKNIGCC</sequence>
<feature type="compositionally biased region" description="Basic residues" evidence="1">
    <location>
        <begin position="125"/>
        <end position="141"/>
    </location>
</feature>
<feature type="compositionally biased region" description="Low complexity" evidence="1">
    <location>
        <begin position="110"/>
        <end position="120"/>
    </location>
</feature>
<gene>
    <name evidence="2" type="ORF">SCF082_LOCUS43748</name>
</gene>
<feature type="region of interest" description="Disordered" evidence="1">
    <location>
        <begin position="74"/>
        <end position="141"/>
    </location>
</feature>
<feature type="region of interest" description="Disordered" evidence="1">
    <location>
        <begin position="28"/>
        <end position="48"/>
    </location>
</feature>
<protein>
    <submittedName>
        <fullName evidence="2">Uncharacterized protein</fullName>
    </submittedName>
</protein>
<proteinExistence type="predicted"/>
<comment type="caution">
    <text evidence="2">The sequence shown here is derived from an EMBL/GenBank/DDBJ whole genome shotgun (WGS) entry which is preliminary data.</text>
</comment>
<name>A0ABP0QY55_9DINO</name>
<dbReference type="EMBL" id="CAXAMM010040407">
    <property type="protein sequence ID" value="CAK9092998.1"/>
    <property type="molecule type" value="Genomic_DNA"/>
</dbReference>
<keyword evidence="3" id="KW-1185">Reference proteome</keyword>
<organism evidence="2 3">
    <name type="scientific">Durusdinium trenchii</name>
    <dbReference type="NCBI Taxonomy" id="1381693"/>
    <lineage>
        <taxon>Eukaryota</taxon>
        <taxon>Sar</taxon>
        <taxon>Alveolata</taxon>
        <taxon>Dinophyceae</taxon>
        <taxon>Suessiales</taxon>
        <taxon>Symbiodiniaceae</taxon>
        <taxon>Durusdinium</taxon>
    </lineage>
</organism>
<reference evidence="2 3" key="1">
    <citation type="submission" date="2024-02" db="EMBL/GenBank/DDBJ databases">
        <authorList>
            <person name="Chen Y."/>
            <person name="Shah S."/>
            <person name="Dougan E. K."/>
            <person name="Thang M."/>
            <person name="Chan C."/>
        </authorList>
    </citation>
    <scope>NUCLEOTIDE SEQUENCE [LARGE SCALE GENOMIC DNA]</scope>
</reference>
<dbReference type="Proteomes" id="UP001642464">
    <property type="component" value="Unassembled WGS sequence"/>
</dbReference>
<evidence type="ECO:0000256" key="1">
    <source>
        <dbReference type="SAM" id="MobiDB-lite"/>
    </source>
</evidence>
<evidence type="ECO:0000313" key="2">
    <source>
        <dbReference type="EMBL" id="CAK9092998.1"/>
    </source>
</evidence>
<evidence type="ECO:0000313" key="3">
    <source>
        <dbReference type="Proteomes" id="UP001642464"/>
    </source>
</evidence>
<accession>A0ABP0QY55</accession>